<dbReference type="NCBIfam" id="TIGR03782">
    <property type="entry name" value="Bac_Flav_CT_J"/>
    <property type="match status" value="1"/>
</dbReference>
<dbReference type="InterPro" id="IPR022393">
    <property type="entry name" value="Conjugative_transposon_TraJ"/>
</dbReference>
<geneLocation type="plasmid" evidence="3 4">
    <name>unnamed1</name>
</geneLocation>
<dbReference type="KEGG" id="haei:MUN82_21720"/>
<dbReference type="RefSeq" id="WP_196294757.1">
    <property type="nucleotide sequence ID" value="NZ_CP095054.1"/>
</dbReference>
<dbReference type="InterPro" id="IPR012424">
    <property type="entry name" value="Conjugative_transposon_TraJ_C"/>
</dbReference>
<evidence type="ECO:0000313" key="3">
    <source>
        <dbReference type="EMBL" id="UOR07786.1"/>
    </source>
</evidence>
<organism evidence="3 4">
    <name type="scientific">Hymenobacter aerilatus</name>
    <dbReference type="NCBI Taxonomy" id="2932251"/>
    <lineage>
        <taxon>Bacteria</taxon>
        <taxon>Pseudomonadati</taxon>
        <taxon>Bacteroidota</taxon>
        <taxon>Cytophagia</taxon>
        <taxon>Cytophagales</taxon>
        <taxon>Hymenobacteraceae</taxon>
        <taxon>Hymenobacter</taxon>
    </lineage>
</organism>
<keyword evidence="3" id="KW-0614">Plasmid</keyword>
<proteinExistence type="predicted"/>
<keyword evidence="1" id="KW-0472">Membrane</keyword>
<keyword evidence="1" id="KW-1133">Transmembrane helix</keyword>
<evidence type="ECO:0000256" key="1">
    <source>
        <dbReference type="SAM" id="Phobius"/>
    </source>
</evidence>
<gene>
    <name evidence="3" type="primary">traJ</name>
    <name evidence="3" type="ORF">MUN82_21720</name>
</gene>
<feature type="transmembrane region" description="Helical" evidence="1">
    <location>
        <begin position="263"/>
        <end position="282"/>
    </location>
</feature>
<keyword evidence="1" id="KW-0812">Transmembrane</keyword>
<sequence length="378" mass="39975">MNSITAQMLEMEQMLSRLYDSMLPLVAQFVTLGRAVGGVGALIFISSRVWGHIARAEPIDLYPLLRPFLIGLAILLFPQLLGGLRGITGALASSTDSVRVDQTTQITALQDQKKALLAARPENKYFATDEAYEKRLDELGMMNMGQQLSLSFDKLKYDVNQNFREWMKNTLELFHVAARLLINVLATFLLIVLSVLGPLTFGLAIFPGFGNSIPKWLGQFITISLWVPVANIFGAIMGQFQIMMLQGDITRLTSNQGVDSADFGYLVFLCIAITGYLIIPFITDMMIAASGAGQAARAMQSAMSGGAAMAGAAAGSAGRAGAAGVSGAASGLGAAVGAGQALAGNAASGNMTRSEAAGHRAGTAVRERAASFVNRLRG</sequence>
<accession>A0A8T9T6W0</accession>
<dbReference type="Proteomes" id="UP000829925">
    <property type="component" value="Plasmid unnamed1"/>
</dbReference>
<evidence type="ECO:0000313" key="4">
    <source>
        <dbReference type="Proteomes" id="UP000829925"/>
    </source>
</evidence>
<dbReference type="AlphaFoldDB" id="A0A8T9T6W0"/>
<reference evidence="3 4" key="1">
    <citation type="submission" date="2022-04" db="EMBL/GenBank/DDBJ databases">
        <title>Hymenobacter sp. isolated from the air.</title>
        <authorList>
            <person name="Won M."/>
            <person name="Lee C.-M."/>
            <person name="Woen H.-Y."/>
            <person name="Kwon S.-W."/>
        </authorList>
    </citation>
    <scope>NUCLEOTIDE SEQUENCE [LARGE SCALE GENOMIC DNA]</scope>
    <source>
        <strain evidence="4">5413 J-13</strain>
        <plasmid evidence="3 4">unnamed1</plasmid>
    </source>
</reference>
<feature type="domain" description="Conjugative transposon TraJ C-terminal" evidence="2">
    <location>
        <begin position="8"/>
        <end position="327"/>
    </location>
</feature>
<keyword evidence="4" id="KW-1185">Reference proteome</keyword>
<name>A0A8T9T6W0_9BACT</name>
<evidence type="ECO:0000259" key="2">
    <source>
        <dbReference type="Pfam" id="PF07863"/>
    </source>
</evidence>
<feature type="transmembrane region" description="Helical" evidence="1">
    <location>
        <begin position="21"/>
        <end position="45"/>
    </location>
</feature>
<feature type="transmembrane region" description="Helical" evidence="1">
    <location>
        <begin position="173"/>
        <end position="196"/>
    </location>
</feature>
<dbReference type="EMBL" id="CP095054">
    <property type="protein sequence ID" value="UOR07786.1"/>
    <property type="molecule type" value="Genomic_DNA"/>
</dbReference>
<feature type="transmembrane region" description="Helical" evidence="1">
    <location>
        <begin position="65"/>
        <end position="84"/>
    </location>
</feature>
<feature type="transmembrane region" description="Helical" evidence="1">
    <location>
        <begin position="216"/>
        <end position="242"/>
    </location>
</feature>
<protein>
    <submittedName>
        <fullName evidence="3">Conjugative transposon protein TraJ</fullName>
    </submittedName>
</protein>
<dbReference type="Pfam" id="PF07863">
    <property type="entry name" value="CtnDOT_TraJ"/>
    <property type="match status" value="1"/>
</dbReference>